<protein>
    <submittedName>
        <fullName evidence="1">Uncharacterized protein</fullName>
    </submittedName>
</protein>
<accession>A0AAV7T690</accession>
<evidence type="ECO:0000313" key="2">
    <source>
        <dbReference type="Proteomes" id="UP001066276"/>
    </source>
</evidence>
<keyword evidence="2" id="KW-1185">Reference proteome</keyword>
<dbReference type="EMBL" id="JANPWB010000007">
    <property type="protein sequence ID" value="KAJ1172072.1"/>
    <property type="molecule type" value="Genomic_DNA"/>
</dbReference>
<dbReference type="Proteomes" id="UP001066276">
    <property type="component" value="Chromosome 4_1"/>
</dbReference>
<organism evidence="1 2">
    <name type="scientific">Pleurodeles waltl</name>
    <name type="common">Iberian ribbed newt</name>
    <dbReference type="NCBI Taxonomy" id="8319"/>
    <lineage>
        <taxon>Eukaryota</taxon>
        <taxon>Metazoa</taxon>
        <taxon>Chordata</taxon>
        <taxon>Craniata</taxon>
        <taxon>Vertebrata</taxon>
        <taxon>Euteleostomi</taxon>
        <taxon>Amphibia</taxon>
        <taxon>Batrachia</taxon>
        <taxon>Caudata</taxon>
        <taxon>Salamandroidea</taxon>
        <taxon>Salamandridae</taxon>
        <taxon>Pleurodelinae</taxon>
        <taxon>Pleurodeles</taxon>
    </lineage>
</organism>
<comment type="caution">
    <text evidence="1">The sequence shown here is derived from an EMBL/GenBank/DDBJ whole genome shotgun (WGS) entry which is preliminary data.</text>
</comment>
<proteinExistence type="predicted"/>
<evidence type="ECO:0000313" key="1">
    <source>
        <dbReference type="EMBL" id="KAJ1172072.1"/>
    </source>
</evidence>
<sequence>VKDFSADTLLQQHDHLDTALDSCYCGDTIVIFPGEYQAVGLALLTDDITV</sequence>
<feature type="non-terminal residue" evidence="1">
    <location>
        <position position="1"/>
    </location>
</feature>
<feature type="non-terminal residue" evidence="1">
    <location>
        <position position="50"/>
    </location>
</feature>
<gene>
    <name evidence="1" type="ORF">NDU88_003924</name>
</gene>
<reference evidence="1" key="1">
    <citation type="journal article" date="2022" name="bioRxiv">
        <title>Sequencing and chromosome-scale assembly of the giantPleurodeles waltlgenome.</title>
        <authorList>
            <person name="Brown T."/>
            <person name="Elewa A."/>
            <person name="Iarovenko S."/>
            <person name="Subramanian E."/>
            <person name="Araus A.J."/>
            <person name="Petzold A."/>
            <person name="Susuki M."/>
            <person name="Suzuki K.-i.T."/>
            <person name="Hayashi T."/>
            <person name="Toyoda A."/>
            <person name="Oliveira C."/>
            <person name="Osipova E."/>
            <person name="Leigh N.D."/>
            <person name="Simon A."/>
            <person name="Yun M.H."/>
        </authorList>
    </citation>
    <scope>NUCLEOTIDE SEQUENCE</scope>
    <source>
        <strain evidence="1">20211129_DDA</strain>
        <tissue evidence="1">Liver</tissue>
    </source>
</reference>
<dbReference type="AlphaFoldDB" id="A0AAV7T690"/>
<name>A0AAV7T690_PLEWA</name>